<dbReference type="Proteomes" id="UP000050640">
    <property type="component" value="Unplaced"/>
</dbReference>
<sequence length="186" mass="20689">MLAIVLEQNNVLLGQYLPDPFLAQPFSVINSVQQTNDLKFGKKAQQEGAEIGAVKEKKTESDMVPKPYDDLFIEPAGDYDIVYADYNATLIMSLQRVSIGEALLPIALNYRRDILWKRGGEVTSPTVMLFITVLSTWEMTIVKEDDASTEVSSGKCYVIDEVFFFSCVTVGRGWQTIGDGAVFSNQ</sequence>
<keyword evidence="1" id="KW-1185">Reference proteome</keyword>
<dbReference type="AlphaFoldDB" id="A0A0R3S6N0"/>
<reference evidence="2" key="1">
    <citation type="submission" date="2017-02" db="UniProtKB">
        <authorList>
            <consortium name="WormBaseParasite"/>
        </authorList>
    </citation>
    <scope>IDENTIFICATION</scope>
</reference>
<evidence type="ECO:0000313" key="2">
    <source>
        <dbReference type="WBParaSite" id="EEL_0001045201-mRNA-1"/>
    </source>
</evidence>
<accession>A0A0R3S6N0</accession>
<organism evidence="1 2">
    <name type="scientific">Elaeophora elaphi</name>
    <dbReference type="NCBI Taxonomy" id="1147741"/>
    <lineage>
        <taxon>Eukaryota</taxon>
        <taxon>Metazoa</taxon>
        <taxon>Ecdysozoa</taxon>
        <taxon>Nematoda</taxon>
        <taxon>Chromadorea</taxon>
        <taxon>Rhabditida</taxon>
        <taxon>Spirurina</taxon>
        <taxon>Spiruromorpha</taxon>
        <taxon>Filarioidea</taxon>
        <taxon>Onchocercidae</taxon>
        <taxon>Elaeophora</taxon>
    </lineage>
</organism>
<evidence type="ECO:0000313" key="1">
    <source>
        <dbReference type="Proteomes" id="UP000050640"/>
    </source>
</evidence>
<name>A0A0R3S6N0_9BILA</name>
<proteinExistence type="predicted"/>
<dbReference type="WBParaSite" id="EEL_0001045201-mRNA-1">
    <property type="protein sequence ID" value="EEL_0001045201-mRNA-1"/>
    <property type="gene ID" value="EEL_0001045201"/>
</dbReference>
<protein>
    <submittedName>
        <fullName evidence="2">Reverse transcriptase domain-containing protein</fullName>
    </submittedName>
</protein>